<evidence type="ECO:0000313" key="1">
    <source>
        <dbReference type="EMBL" id="CAG8560913.1"/>
    </source>
</evidence>
<name>A0A9N9FUF6_9GLOM</name>
<accession>A0A9N9FUF6</accession>
<proteinExistence type="predicted"/>
<gene>
    <name evidence="1" type="ORF">AMORRO_LOCUS6015</name>
</gene>
<comment type="caution">
    <text evidence="1">The sequence shown here is derived from an EMBL/GenBank/DDBJ whole genome shotgun (WGS) entry which is preliminary data.</text>
</comment>
<keyword evidence="2" id="KW-1185">Reference proteome</keyword>
<evidence type="ECO:0000313" key="2">
    <source>
        <dbReference type="Proteomes" id="UP000789342"/>
    </source>
</evidence>
<sequence length="63" mass="6810">EGINSTRAGKTICIKSLKARFHKATSPPAALGMIKNRYIIGDILLTAFNVSCASTNERCIKSK</sequence>
<feature type="non-terminal residue" evidence="1">
    <location>
        <position position="63"/>
    </location>
</feature>
<dbReference type="EMBL" id="CAJVPV010003836">
    <property type="protein sequence ID" value="CAG8560913.1"/>
    <property type="molecule type" value="Genomic_DNA"/>
</dbReference>
<dbReference type="Proteomes" id="UP000789342">
    <property type="component" value="Unassembled WGS sequence"/>
</dbReference>
<dbReference type="AlphaFoldDB" id="A0A9N9FUF6"/>
<reference evidence="1" key="1">
    <citation type="submission" date="2021-06" db="EMBL/GenBank/DDBJ databases">
        <authorList>
            <person name="Kallberg Y."/>
            <person name="Tangrot J."/>
            <person name="Rosling A."/>
        </authorList>
    </citation>
    <scope>NUCLEOTIDE SEQUENCE</scope>
    <source>
        <strain evidence="1">CL551</strain>
    </source>
</reference>
<organism evidence="1 2">
    <name type="scientific">Acaulospora morrowiae</name>
    <dbReference type="NCBI Taxonomy" id="94023"/>
    <lineage>
        <taxon>Eukaryota</taxon>
        <taxon>Fungi</taxon>
        <taxon>Fungi incertae sedis</taxon>
        <taxon>Mucoromycota</taxon>
        <taxon>Glomeromycotina</taxon>
        <taxon>Glomeromycetes</taxon>
        <taxon>Diversisporales</taxon>
        <taxon>Acaulosporaceae</taxon>
        <taxon>Acaulospora</taxon>
    </lineage>
</organism>
<protein>
    <submittedName>
        <fullName evidence="1">14477_t:CDS:1</fullName>
    </submittedName>
</protein>